<reference evidence="1" key="1">
    <citation type="submission" date="2023-06" db="EMBL/GenBank/DDBJ databases">
        <title>Genome-scale phylogeny and comparative genomics of the fungal order Sordariales.</title>
        <authorList>
            <consortium name="Lawrence Berkeley National Laboratory"/>
            <person name="Hensen N."/>
            <person name="Bonometti L."/>
            <person name="Westerberg I."/>
            <person name="Brannstrom I.O."/>
            <person name="Guillou S."/>
            <person name="Cros-Aarteil S."/>
            <person name="Calhoun S."/>
            <person name="Haridas S."/>
            <person name="Kuo A."/>
            <person name="Mondo S."/>
            <person name="Pangilinan J."/>
            <person name="Riley R."/>
            <person name="LaButti K."/>
            <person name="Andreopoulos B."/>
            <person name="Lipzen A."/>
            <person name="Chen C."/>
            <person name="Yanf M."/>
            <person name="Daum C."/>
            <person name="Ng V."/>
            <person name="Clum A."/>
            <person name="Steindorff A."/>
            <person name="Ohm R."/>
            <person name="Martin F."/>
            <person name="Silar P."/>
            <person name="Natvig D."/>
            <person name="Lalanne C."/>
            <person name="Gautier V."/>
            <person name="Ament-velasquez S.L."/>
            <person name="Kruys A."/>
            <person name="Hutchinson M.I."/>
            <person name="Powell A.J."/>
            <person name="Barry K."/>
            <person name="Miller A.N."/>
            <person name="Grigoriev I.V."/>
            <person name="Debuchy R."/>
            <person name="Gladieux P."/>
            <person name="Thoren M.H."/>
            <person name="Johannesson H."/>
        </authorList>
    </citation>
    <scope>NUCLEOTIDE SEQUENCE</scope>
    <source>
        <strain evidence="1">SMH3187-1</strain>
    </source>
</reference>
<comment type="caution">
    <text evidence="1">The sequence shown here is derived from an EMBL/GenBank/DDBJ whole genome shotgun (WGS) entry which is preliminary data.</text>
</comment>
<keyword evidence="2" id="KW-1185">Reference proteome</keyword>
<gene>
    <name evidence="1" type="ORF">B0T18DRAFT_413753</name>
</gene>
<dbReference type="SUPFAM" id="SSF52309">
    <property type="entry name" value="N-(deoxy)ribosyltransferase-like"/>
    <property type="match status" value="1"/>
</dbReference>
<proteinExistence type="predicted"/>
<name>A0AA40ENX2_9PEZI</name>
<dbReference type="Pfam" id="PF15891">
    <property type="entry name" value="Nuc_deoxyri_tr2"/>
    <property type="match status" value="1"/>
</dbReference>
<dbReference type="InterPro" id="IPR039470">
    <property type="entry name" value="Nuc_deoxyri_tr2"/>
</dbReference>
<accession>A0AA40ENX2</accession>
<sequence length="214" mass="23717">MPSLDLVGDALAPVSPVSPVSPIYPALGINAKHRSMATVKHQHQAQIVPAPARPTVVGQRSVFLAGTITKTARGVDWRDAVIEALSHLPVTIFNPLRPDWDSSWREDVEFHPFREQVEWELDMQDHADIVFVYYGPGTEAPISRLELGLAARQGKAMVTCHRDYKKRGNVHIVSQRLGIEFLDADEDFISSMVRKVESLLSEEDVSSDEGPPSS</sequence>
<evidence type="ECO:0000313" key="2">
    <source>
        <dbReference type="Proteomes" id="UP001172155"/>
    </source>
</evidence>
<protein>
    <submittedName>
        <fullName evidence="1">Uncharacterized protein</fullName>
    </submittedName>
</protein>
<dbReference type="Gene3D" id="3.40.50.450">
    <property type="match status" value="1"/>
</dbReference>
<dbReference type="AlphaFoldDB" id="A0AA40ENX2"/>
<dbReference type="Proteomes" id="UP001172155">
    <property type="component" value="Unassembled WGS sequence"/>
</dbReference>
<evidence type="ECO:0000313" key="1">
    <source>
        <dbReference type="EMBL" id="KAK0742797.1"/>
    </source>
</evidence>
<organism evidence="1 2">
    <name type="scientific">Schizothecium vesticola</name>
    <dbReference type="NCBI Taxonomy" id="314040"/>
    <lineage>
        <taxon>Eukaryota</taxon>
        <taxon>Fungi</taxon>
        <taxon>Dikarya</taxon>
        <taxon>Ascomycota</taxon>
        <taxon>Pezizomycotina</taxon>
        <taxon>Sordariomycetes</taxon>
        <taxon>Sordariomycetidae</taxon>
        <taxon>Sordariales</taxon>
        <taxon>Schizotheciaceae</taxon>
        <taxon>Schizothecium</taxon>
    </lineage>
</organism>
<dbReference type="EMBL" id="JAUKUD010000005">
    <property type="protein sequence ID" value="KAK0742797.1"/>
    <property type="molecule type" value="Genomic_DNA"/>
</dbReference>